<sequence length="417" mass="46179">MGLDEQTISILKATAPVVQDNGTQITSTMYRIMFKEHPEVKNLFNMSHHVPGEDGLPSKQARSLANAVCAYAANCDNLGALSEAVARIAHKHVSLYILPEHYPIVGECILKAIKEVLGDAATDEIMEGWKNGYQFLADLFIDVERKLREEKANAEGGWEGFKPLRVTKKVKESDEIVSFYLEDPAGGPILPYKPGQFLSFQFPKGSLENCDHDIVRNYSLSTAPGHNYYRISIKREVGRNADSPLGLVSNHFHNNINVEDEVLTGVPCGSFVLNEDSEKPLVLISGGVGLTPMVAMLEHVVANNPSRKVTFIQSVRTSKVHAMKKDLDDIVGANDQIQAFVFYSDEEVTAEEAELAHFDVRSGRMTQEALDDIVSDKDSDVYYCGPDGFMEKMKEDLQAIGVPDNQTYFEAFGPTTQ</sequence>
<comment type="catalytic activity">
    <reaction evidence="15">
        <text>2 nitric oxide + NADPH + 2 O2 = 2 nitrate + NADP(+) + H(+)</text>
        <dbReference type="Rhea" id="RHEA:19465"/>
        <dbReference type="ChEBI" id="CHEBI:15378"/>
        <dbReference type="ChEBI" id="CHEBI:15379"/>
        <dbReference type="ChEBI" id="CHEBI:16480"/>
        <dbReference type="ChEBI" id="CHEBI:17632"/>
        <dbReference type="ChEBI" id="CHEBI:57783"/>
        <dbReference type="ChEBI" id="CHEBI:58349"/>
        <dbReference type="EC" id="1.14.12.17"/>
    </reaction>
</comment>
<evidence type="ECO:0000256" key="6">
    <source>
        <dbReference type="ARBA" id="ARBA00022617"/>
    </source>
</evidence>
<keyword evidence="5" id="KW-0216">Detoxification</keyword>
<comment type="caution">
    <text evidence="20">The sequence shown here is derived from an EMBL/GenBank/DDBJ whole genome shotgun (WGS) entry which is preliminary data.</text>
</comment>
<keyword evidence="12" id="KW-0408">Iron</keyword>
<comment type="catalytic activity">
    <reaction evidence="14">
        <text>2 nitric oxide + NADH + 2 O2 = 2 nitrate + NAD(+) + H(+)</text>
        <dbReference type="Rhea" id="RHEA:19469"/>
        <dbReference type="ChEBI" id="CHEBI:15378"/>
        <dbReference type="ChEBI" id="CHEBI:15379"/>
        <dbReference type="ChEBI" id="CHEBI:16480"/>
        <dbReference type="ChEBI" id="CHEBI:17632"/>
        <dbReference type="ChEBI" id="CHEBI:57540"/>
        <dbReference type="ChEBI" id="CHEBI:57945"/>
        <dbReference type="EC" id="1.14.12.17"/>
    </reaction>
</comment>
<dbReference type="CDD" id="cd06184">
    <property type="entry name" value="flavohem_like_fad_nad_binding"/>
    <property type="match status" value="1"/>
</dbReference>
<name>A0A553PIA9_TIGCA</name>
<dbReference type="GO" id="GO:0071500">
    <property type="term" value="P:cellular response to nitrosative stress"/>
    <property type="evidence" value="ECO:0007669"/>
    <property type="project" value="TreeGrafter"/>
</dbReference>
<accession>A0A553PIA9</accession>
<keyword evidence="17" id="KW-0561">Oxygen transport</keyword>
<dbReference type="GO" id="GO:0046872">
    <property type="term" value="F:metal ion binding"/>
    <property type="evidence" value="ECO:0007669"/>
    <property type="project" value="UniProtKB-KW"/>
</dbReference>
<dbReference type="OrthoDB" id="436496at2759"/>
<evidence type="ECO:0000256" key="13">
    <source>
        <dbReference type="ARBA" id="ARBA00023027"/>
    </source>
</evidence>
<dbReference type="Gene3D" id="1.10.490.10">
    <property type="entry name" value="Globins"/>
    <property type="match status" value="1"/>
</dbReference>
<keyword evidence="13" id="KW-0520">NAD</keyword>
<dbReference type="Proteomes" id="UP000318571">
    <property type="component" value="Chromosome 5"/>
</dbReference>
<keyword evidence="21" id="KW-1185">Reference proteome</keyword>
<evidence type="ECO:0000256" key="17">
    <source>
        <dbReference type="RuleBase" id="RU000356"/>
    </source>
</evidence>
<evidence type="ECO:0000256" key="12">
    <source>
        <dbReference type="ARBA" id="ARBA00023004"/>
    </source>
</evidence>
<evidence type="ECO:0000256" key="9">
    <source>
        <dbReference type="ARBA" id="ARBA00022827"/>
    </source>
</evidence>
<evidence type="ECO:0000256" key="1">
    <source>
        <dbReference type="ARBA" id="ARBA00001970"/>
    </source>
</evidence>
<dbReference type="InterPro" id="IPR001433">
    <property type="entry name" value="OxRdtase_FAD/NAD-bd"/>
</dbReference>
<dbReference type="InterPro" id="IPR000971">
    <property type="entry name" value="Globin"/>
</dbReference>
<keyword evidence="7" id="KW-0285">Flavoprotein</keyword>
<dbReference type="Pfam" id="PF00042">
    <property type="entry name" value="Globin"/>
    <property type="match status" value="1"/>
</dbReference>
<dbReference type="NCBIfam" id="NF009805">
    <property type="entry name" value="PRK13289.1"/>
    <property type="match status" value="1"/>
</dbReference>
<evidence type="ECO:0000313" key="21">
    <source>
        <dbReference type="Proteomes" id="UP000318571"/>
    </source>
</evidence>
<reference evidence="20 21" key="1">
    <citation type="journal article" date="2018" name="Nat. Ecol. Evol.">
        <title>Genomic signatures of mitonuclear coevolution across populations of Tigriopus californicus.</title>
        <authorList>
            <person name="Barreto F.S."/>
            <person name="Watson E.T."/>
            <person name="Lima T.G."/>
            <person name="Willett C.S."/>
            <person name="Edmands S."/>
            <person name="Li W."/>
            <person name="Burton R.S."/>
        </authorList>
    </citation>
    <scope>NUCLEOTIDE SEQUENCE [LARGE SCALE GENOMIC DNA]</scope>
    <source>
        <strain evidence="20 21">San Diego</strain>
    </source>
</reference>
<evidence type="ECO:0000256" key="8">
    <source>
        <dbReference type="ARBA" id="ARBA00022723"/>
    </source>
</evidence>
<dbReference type="Gene3D" id="2.40.30.10">
    <property type="entry name" value="Translation factors"/>
    <property type="match status" value="1"/>
</dbReference>
<dbReference type="GO" id="GO:0019825">
    <property type="term" value="F:oxygen binding"/>
    <property type="evidence" value="ECO:0007669"/>
    <property type="project" value="InterPro"/>
</dbReference>
<dbReference type="GO" id="GO:0020037">
    <property type="term" value="F:heme binding"/>
    <property type="evidence" value="ECO:0007669"/>
    <property type="project" value="InterPro"/>
</dbReference>
<organism evidence="20 21">
    <name type="scientific">Tigriopus californicus</name>
    <name type="common">Marine copepod</name>
    <dbReference type="NCBI Taxonomy" id="6832"/>
    <lineage>
        <taxon>Eukaryota</taxon>
        <taxon>Metazoa</taxon>
        <taxon>Ecdysozoa</taxon>
        <taxon>Arthropoda</taxon>
        <taxon>Crustacea</taxon>
        <taxon>Multicrustacea</taxon>
        <taxon>Hexanauplia</taxon>
        <taxon>Copepoda</taxon>
        <taxon>Harpacticoida</taxon>
        <taxon>Harpacticidae</taxon>
        <taxon>Tigriopus</taxon>
    </lineage>
</organism>
<dbReference type="EMBL" id="VCGU01000004">
    <property type="protein sequence ID" value="TRY77418.1"/>
    <property type="molecule type" value="Genomic_DNA"/>
</dbReference>
<comment type="similarity">
    <text evidence="17">Belongs to the globin family.</text>
</comment>
<gene>
    <name evidence="20" type="ORF">TCAL_12432</name>
</gene>
<keyword evidence="6 17" id="KW-0349">Heme</keyword>
<dbReference type="OMA" id="ADIHYEV"/>
<evidence type="ECO:0000256" key="10">
    <source>
        <dbReference type="ARBA" id="ARBA00022857"/>
    </source>
</evidence>
<dbReference type="FunFam" id="1.10.490.10:FF:000003">
    <property type="entry name" value="Flavohemoprotein"/>
    <property type="match status" value="1"/>
</dbReference>
<evidence type="ECO:0000256" key="5">
    <source>
        <dbReference type="ARBA" id="ARBA00022575"/>
    </source>
</evidence>
<dbReference type="InterPro" id="IPR009050">
    <property type="entry name" value="Globin-like_sf"/>
</dbReference>
<evidence type="ECO:0000256" key="4">
    <source>
        <dbReference type="ARBA" id="ARBA00012229"/>
    </source>
</evidence>
<evidence type="ECO:0000313" key="20">
    <source>
        <dbReference type="EMBL" id="TRY77418.1"/>
    </source>
</evidence>
<dbReference type="InterPro" id="IPR012292">
    <property type="entry name" value="Globin/Proto"/>
</dbReference>
<dbReference type="PANTHER" id="PTHR43396">
    <property type="entry name" value="FLAVOHEMOPROTEIN"/>
    <property type="match status" value="1"/>
</dbReference>
<comment type="cofactor">
    <cofactor evidence="2">
        <name>FAD</name>
        <dbReference type="ChEBI" id="CHEBI:57692"/>
    </cofactor>
</comment>
<evidence type="ECO:0000256" key="15">
    <source>
        <dbReference type="ARBA" id="ARBA00049433"/>
    </source>
</evidence>
<evidence type="ECO:0000256" key="7">
    <source>
        <dbReference type="ARBA" id="ARBA00022630"/>
    </source>
</evidence>
<dbReference type="Gene3D" id="3.40.50.80">
    <property type="entry name" value="Nucleotide-binding domain of ferredoxin-NADP reductase (FNR) module"/>
    <property type="match status" value="1"/>
</dbReference>
<evidence type="ECO:0000256" key="3">
    <source>
        <dbReference type="ARBA" id="ARBA00006401"/>
    </source>
</evidence>
<dbReference type="PANTHER" id="PTHR43396:SF3">
    <property type="entry name" value="FLAVOHEMOPROTEIN"/>
    <property type="match status" value="1"/>
</dbReference>
<dbReference type="FunFam" id="3.40.50.80:FF:000010">
    <property type="entry name" value="Flavohemoprotein"/>
    <property type="match status" value="1"/>
</dbReference>
<dbReference type="PROSITE" id="PS51384">
    <property type="entry name" value="FAD_FR"/>
    <property type="match status" value="1"/>
</dbReference>
<dbReference type="GO" id="GO:0008941">
    <property type="term" value="F:nitric oxide dioxygenase NAD(P)H activity"/>
    <property type="evidence" value="ECO:0007669"/>
    <property type="project" value="UniProtKB-EC"/>
</dbReference>
<evidence type="ECO:0000256" key="11">
    <source>
        <dbReference type="ARBA" id="ARBA00023002"/>
    </source>
</evidence>
<evidence type="ECO:0000259" key="18">
    <source>
        <dbReference type="PROSITE" id="PS01033"/>
    </source>
</evidence>
<proteinExistence type="inferred from homology"/>
<keyword evidence="11" id="KW-0560">Oxidoreductase</keyword>
<feature type="domain" description="Globin" evidence="18">
    <location>
        <begin position="2"/>
        <end position="145"/>
    </location>
</feature>
<dbReference type="GO" id="GO:0046210">
    <property type="term" value="P:nitric oxide catabolic process"/>
    <property type="evidence" value="ECO:0007669"/>
    <property type="project" value="TreeGrafter"/>
</dbReference>
<dbReference type="SUPFAM" id="SSF52343">
    <property type="entry name" value="Ferredoxin reductase-like, C-terminal NADP-linked domain"/>
    <property type="match status" value="1"/>
</dbReference>
<keyword evidence="10" id="KW-0521">NADP</keyword>
<evidence type="ECO:0000256" key="16">
    <source>
        <dbReference type="ARBA" id="ARBA00056398"/>
    </source>
</evidence>
<dbReference type="AlphaFoldDB" id="A0A553PIA9"/>
<protein>
    <recommendedName>
        <fullName evidence="4">nitric oxide dioxygenase</fullName>
        <ecNumber evidence="4">1.14.12.17</ecNumber>
    </recommendedName>
</protein>
<evidence type="ECO:0000256" key="14">
    <source>
        <dbReference type="ARBA" id="ARBA00048649"/>
    </source>
</evidence>
<evidence type="ECO:0000256" key="2">
    <source>
        <dbReference type="ARBA" id="ARBA00001974"/>
    </source>
</evidence>
<dbReference type="GO" id="GO:0005344">
    <property type="term" value="F:oxygen carrier activity"/>
    <property type="evidence" value="ECO:0007669"/>
    <property type="project" value="UniProtKB-KW"/>
</dbReference>
<comment type="cofactor">
    <cofactor evidence="1">
        <name>heme b</name>
        <dbReference type="ChEBI" id="CHEBI:60344"/>
    </cofactor>
</comment>
<dbReference type="Pfam" id="PF00175">
    <property type="entry name" value="NAD_binding_1"/>
    <property type="match status" value="1"/>
</dbReference>
<dbReference type="SUPFAM" id="SSF46458">
    <property type="entry name" value="Globin-like"/>
    <property type="match status" value="1"/>
</dbReference>
<dbReference type="SUPFAM" id="SSF63380">
    <property type="entry name" value="Riboflavin synthase domain-like"/>
    <property type="match status" value="1"/>
</dbReference>
<dbReference type="InterPro" id="IPR039261">
    <property type="entry name" value="FNR_nucleotide-bd"/>
</dbReference>
<keyword evidence="8" id="KW-0479">Metal-binding</keyword>
<dbReference type="GO" id="GO:0071949">
    <property type="term" value="F:FAD binding"/>
    <property type="evidence" value="ECO:0007669"/>
    <property type="project" value="TreeGrafter"/>
</dbReference>
<dbReference type="InterPro" id="IPR017927">
    <property type="entry name" value="FAD-bd_FR_type"/>
</dbReference>
<keyword evidence="17" id="KW-0813">Transport</keyword>
<dbReference type="PROSITE" id="PS01033">
    <property type="entry name" value="GLOBIN"/>
    <property type="match status" value="1"/>
</dbReference>
<comment type="function">
    <text evidence="16">In the presence of oxygen and NADH, it has NADH oxidase activity, which leads to the generation of superoxide and H(2)O(2). Under anaerobic conditions, it also exhibits nitric oxide reductase and FAD reductase activities. However, all these reactions are much lower than NOD activity.</text>
</comment>
<evidence type="ECO:0000259" key="19">
    <source>
        <dbReference type="PROSITE" id="PS51384"/>
    </source>
</evidence>
<dbReference type="STRING" id="6832.A0A553PIA9"/>
<comment type="similarity">
    <text evidence="3">In the C-terminal section; belongs to the flavoprotein pyridine nucleotide cytochrome reductase family.</text>
</comment>
<dbReference type="InterPro" id="IPR017938">
    <property type="entry name" value="Riboflavin_synthase-like_b-brl"/>
</dbReference>
<keyword evidence="9" id="KW-0274">FAD</keyword>
<feature type="domain" description="FAD-binding FR-type" evidence="19">
    <location>
        <begin position="159"/>
        <end position="274"/>
    </location>
</feature>
<dbReference type="EC" id="1.14.12.17" evidence="4"/>
<dbReference type="GO" id="GO:0009636">
    <property type="term" value="P:response to toxic substance"/>
    <property type="evidence" value="ECO:0007669"/>
    <property type="project" value="UniProtKB-KW"/>
</dbReference>
<dbReference type="CDD" id="cd08922">
    <property type="entry name" value="FHb-globin"/>
    <property type="match status" value="1"/>
</dbReference>